<organism evidence="2 3">
    <name type="scientific">Microbacterium oleivorans</name>
    <dbReference type="NCBI Taxonomy" id="273677"/>
    <lineage>
        <taxon>Bacteria</taxon>
        <taxon>Bacillati</taxon>
        <taxon>Actinomycetota</taxon>
        <taxon>Actinomycetes</taxon>
        <taxon>Micrococcales</taxon>
        <taxon>Microbacteriaceae</taxon>
        <taxon>Microbacterium</taxon>
    </lineage>
</organism>
<evidence type="ECO:0000313" key="2">
    <source>
        <dbReference type="EMBL" id="QLD11115.1"/>
    </source>
</evidence>
<gene>
    <name evidence="2" type="ORF">HW566_04550</name>
</gene>
<protein>
    <submittedName>
        <fullName evidence="2">GTP-binding protein</fullName>
    </submittedName>
</protein>
<dbReference type="Pfam" id="PF07683">
    <property type="entry name" value="CobW_C"/>
    <property type="match status" value="1"/>
</dbReference>
<name>A0A7D5IYB0_9MICO</name>
<reference evidence="2 3" key="1">
    <citation type="submission" date="2020-06" db="EMBL/GenBank/DDBJ databases">
        <authorList>
            <person name="Jo H."/>
        </authorList>
    </citation>
    <scope>NUCLEOTIDE SEQUENCE [LARGE SCALE GENOMIC DNA]</scope>
    <source>
        <strain evidence="2 3">I46</strain>
    </source>
</reference>
<dbReference type="PANTHER" id="PTHR43603">
    <property type="entry name" value="COBW DOMAIN-CONTAINING PROTEIN DDB_G0274527"/>
    <property type="match status" value="1"/>
</dbReference>
<dbReference type="SMART" id="SM00833">
    <property type="entry name" value="CobW_C"/>
    <property type="match status" value="1"/>
</dbReference>
<dbReference type="InterPro" id="IPR051927">
    <property type="entry name" value="Zn_Chap_cDPG_Synth"/>
</dbReference>
<dbReference type="Proteomes" id="UP000509638">
    <property type="component" value="Chromosome"/>
</dbReference>
<feature type="domain" description="CobW C-terminal" evidence="1">
    <location>
        <begin position="179"/>
        <end position="274"/>
    </location>
</feature>
<dbReference type="PANTHER" id="PTHR43603:SF1">
    <property type="entry name" value="ZINC-REGULATED GTPASE METALLOPROTEIN ACTIVATOR 1"/>
    <property type="match status" value="1"/>
</dbReference>
<proteinExistence type="predicted"/>
<dbReference type="EMBL" id="CP058316">
    <property type="protein sequence ID" value="QLD11115.1"/>
    <property type="molecule type" value="Genomic_DNA"/>
</dbReference>
<dbReference type="InterPro" id="IPR011629">
    <property type="entry name" value="CobW-like_C"/>
</dbReference>
<accession>A0A7D5IYB0</accession>
<dbReference type="AlphaFoldDB" id="A0A7D5IYB0"/>
<evidence type="ECO:0000259" key="1">
    <source>
        <dbReference type="SMART" id="SM00833"/>
    </source>
</evidence>
<sequence length="311" mass="33317">MTTHLAITGVCGAERRRYARRSEIIGRHRPLRIVDLASDADPLLVHGTLHGMESLCVVDARHALDDLRDVAPLRRSVPAGDARADVGARARLAAQLIEAASAVVLVNWERLPTPDLSVLMAVASHLAPTARVRLSRGVADDLAALGFGSTLPASPPGERAGWTHVLNGTHAPFLTDRRVSSMRYEQLRPLHPERLVRALEILDSGACGILLRSVGVCRVATRATLPARWEQAGSAMWIDPLEAGHGLDDVGQDLALTGVDLDRGLIRRTLDDAVLDDSELAAGPDAWRDLPDPLPAWNLAVGVDDGRADAG</sequence>
<evidence type="ECO:0000313" key="3">
    <source>
        <dbReference type="Proteomes" id="UP000509638"/>
    </source>
</evidence>
<dbReference type="RefSeq" id="WP_178010794.1">
    <property type="nucleotide sequence ID" value="NZ_CP058316.1"/>
</dbReference>
<dbReference type="SUPFAM" id="SSF90002">
    <property type="entry name" value="Hypothetical protein YjiA, C-terminal domain"/>
    <property type="match status" value="1"/>
</dbReference>